<protein>
    <submittedName>
        <fullName evidence="2">GTP-binding protein</fullName>
    </submittedName>
</protein>
<dbReference type="RefSeq" id="WP_126157362.1">
    <property type="nucleotide sequence ID" value="NZ_RQXW01000003.1"/>
</dbReference>
<proteinExistence type="predicted"/>
<organism evidence="2 3">
    <name type="scientific">Amphritea opalescens</name>
    <dbReference type="NCBI Taxonomy" id="2490544"/>
    <lineage>
        <taxon>Bacteria</taxon>
        <taxon>Pseudomonadati</taxon>
        <taxon>Pseudomonadota</taxon>
        <taxon>Gammaproteobacteria</taxon>
        <taxon>Oceanospirillales</taxon>
        <taxon>Oceanospirillaceae</taxon>
        <taxon>Amphritea</taxon>
    </lineage>
</organism>
<dbReference type="CDD" id="cd03112">
    <property type="entry name" value="CobW-like"/>
    <property type="match status" value="1"/>
</dbReference>
<feature type="domain" description="CobW/HypB/UreG nucleotide-binding" evidence="1">
    <location>
        <begin position="6"/>
        <end position="186"/>
    </location>
</feature>
<dbReference type="GO" id="GO:0005737">
    <property type="term" value="C:cytoplasm"/>
    <property type="evidence" value="ECO:0007669"/>
    <property type="project" value="TreeGrafter"/>
</dbReference>
<dbReference type="InterPro" id="IPR051316">
    <property type="entry name" value="Zinc-reg_GTPase_activator"/>
</dbReference>
<comment type="caution">
    <text evidence="2">The sequence shown here is derived from an EMBL/GenBank/DDBJ whole genome shotgun (WGS) entry which is preliminary data.</text>
</comment>
<evidence type="ECO:0000259" key="1">
    <source>
        <dbReference type="Pfam" id="PF02492"/>
    </source>
</evidence>
<evidence type="ECO:0000313" key="2">
    <source>
        <dbReference type="EMBL" id="RTE66778.1"/>
    </source>
</evidence>
<dbReference type="OrthoDB" id="9808822at2"/>
<gene>
    <name evidence="2" type="ORF">EH243_03995</name>
</gene>
<dbReference type="SUPFAM" id="SSF52540">
    <property type="entry name" value="P-loop containing nucleoside triphosphate hydrolases"/>
    <property type="match status" value="1"/>
</dbReference>
<evidence type="ECO:0000313" key="3">
    <source>
        <dbReference type="Proteomes" id="UP000283087"/>
    </source>
</evidence>
<sequence length="329" mass="36897">MFTQIPTNIITGFLGVGKTTAIQQLLKNKPVEERWAVLVNEFGEIGIDASLLANEQQSTGVFMKEVPGGCMCCAAGIPMQVALSQLIRQAKPDRILIEPTGLGHPLEVIRVLQQPHYREVLDLRTVITLVDARKLADARYTEHDTFNQQLQVADLVVAHKEDLYQGAEMDQLTDYLSQLESQAPVVGCSNGQLNLSWLEAVSKHRADKVPAESSHQHHDHYQADDEIPACGYLRKDNQGEGYYSSGWIFSPEFEFRYADLEPLLMGLESERLKAVFITDEGIFAFNQMDSVLKVQALDEVMDSRIEVIGEEPDHWAGLEQQLLEMAVRC</sequence>
<keyword evidence="3" id="KW-1185">Reference proteome</keyword>
<dbReference type="EMBL" id="RQXW01000003">
    <property type="protein sequence ID" value="RTE66778.1"/>
    <property type="molecule type" value="Genomic_DNA"/>
</dbReference>
<dbReference type="PANTHER" id="PTHR13748:SF46">
    <property type="entry name" value="ZINC CHAPERONE YEIR"/>
    <property type="match status" value="1"/>
</dbReference>
<dbReference type="AlphaFoldDB" id="A0A430KTK5"/>
<dbReference type="PANTHER" id="PTHR13748">
    <property type="entry name" value="COBW-RELATED"/>
    <property type="match status" value="1"/>
</dbReference>
<name>A0A430KTK5_9GAMM</name>
<dbReference type="InterPro" id="IPR003495">
    <property type="entry name" value="CobW/HypB/UreG_nucleotide-bd"/>
</dbReference>
<dbReference type="Gene3D" id="3.40.50.300">
    <property type="entry name" value="P-loop containing nucleotide triphosphate hydrolases"/>
    <property type="match status" value="1"/>
</dbReference>
<reference evidence="2 3" key="1">
    <citation type="submission" date="2018-11" db="EMBL/GenBank/DDBJ databases">
        <title>The draft genome sequence of Amphritea opalescens ANRC-JH13T.</title>
        <authorList>
            <person name="Fang Z."/>
            <person name="Zhang Y."/>
            <person name="Han X."/>
        </authorList>
    </citation>
    <scope>NUCLEOTIDE SEQUENCE [LARGE SCALE GENOMIC DNA]</scope>
    <source>
        <strain evidence="2 3">ANRC-JH13</strain>
    </source>
</reference>
<dbReference type="Pfam" id="PF02492">
    <property type="entry name" value="cobW"/>
    <property type="match status" value="1"/>
</dbReference>
<accession>A0A430KTK5</accession>
<dbReference type="Proteomes" id="UP000283087">
    <property type="component" value="Unassembled WGS sequence"/>
</dbReference>
<dbReference type="InterPro" id="IPR027417">
    <property type="entry name" value="P-loop_NTPase"/>
</dbReference>